<dbReference type="PIRSF" id="PIRSF000390">
    <property type="entry name" value="PLP_StrS"/>
    <property type="match status" value="1"/>
</dbReference>
<protein>
    <submittedName>
        <fullName evidence="2">Aminotransferase DegT</fullName>
    </submittedName>
</protein>
<dbReference type="CDD" id="cd00616">
    <property type="entry name" value="AHBA_syn"/>
    <property type="match status" value="1"/>
</dbReference>
<keyword evidence="2" id="KW-0808">Transferase</keyword>
<dbReference type="Proteomes" id="UP000037729">
    <property type="component" value="Unassembled WGS sequence"/>
</dbReference>
<keyword evidence="2" id="KW-0032">Aminotransferase</keyword>
<comment type="caution">
    <text evidence="2">The sequence shown here is derived from an EMBL/GenBank/DDBJ whole genome shotgun (WGS) entry which is preliminary data.</text>
</comment>
<organism evidence="2 3">
    <name type="scientific">Haloarcula rubripromontorii</name>
    <dbReference type="NCBI Taxonomy" id="1705562"/>
    <lineage>
        <taxon>Archaea</taxon>
        <taxon>Methanobacteriati</taxon>
        <taxon>Methanobacteriota</taxon>
        <taxon>Stenosarchaea group</taxon>
        <taxon>Halobacteria</taxon>
        <taxon>Halobacteriales</taxon>
        <taxon>Haloarculaceae</taxon>
        <taxon>Haloarcula</taxon>
    </lineage>
</organism>
<gene>
    <name evidence="2" type="ORF">AMS69_18430</name>
</gene>
<dbReference type="PANTHER" id="PTHR30244:SF34">
    <property type="entry name" value="DTDP-4-AMINO-4,6-DIDEOXYGALACTOSE TRANSAMINASE"/>
    <property type="match status" value="1"/>
</dbReference>
<dbReference type="SUPFAM" id="SSF53383">
    <property type="entry name" value="PLP-dependent transferases"/>
    <property type="match status" value="1"/>
</dbReference>
<dbReference type="PANTHER" id="PTHR30244">
    <property type="entry name" value="TRANSAMINASE"/>
    <property type="match status" value="1"/>
</dbReference>
<keyword evidence="1" id="KW-0663">Pyridoxal phosphate</keyword>
<evidence type="ECO:0000313" key="2">
    <source>
        <dbReference type="EMBL" id="KOX91470.1"/>
    </source>
</evidence>
<dbReference type="OrthoDB" id="10355at2157"/>
<dbReference type="RefSeq" id="WP_053969493.1">
    <property type="nucleotide sequence ID" value="NZ_JAWJXX010000008.1"/>
</dbReference>
<name>A0A0N0BMT0_9EURY</name>
<dbReference type="AlphaFoldDB" id="A0A0N0BMT0"/>
<dbReference type="InterPro" id="IPR015424">
    <property type="entry name" value="PyrdxlP-dep_Trfase"/>
</dbReference>
<dbReference type="InterPro" id="IPR015422">
    <property type="entry name" value="PyrdxlP-dep_Trfase_small"/>
</dbReference>
<dbReference type="InterPro" id="IPR000653">
    <property type="entry name" value="DegT/StrS_aminotransferase"/>
</dbReference>
<sequence>MINLATPDIGDAERERVQAVLDSGQLADGPQVRKFETEFATHCEVSHAVATANGTTALHAALKGLGIGSGDCVLTTPFSFIASANAVRLAGAEPIFADIDPTTYTLDPNSVEQAIAAHDGAVDAIIAVHLYGLPADMTRLRKIADEHDIPLVEDAAQAHGAAVDGEPVGSLGDVACFSFYPTKNMTTGEGGMVVTDDPVVAARTERFVNHGRGDEGYTDVGHNFRMTSIAAAIGLAQLECLPEYVATRREYAAILTDALSATDLTTPVEPSDRRHAYNQYTVRCQDRDGLIDQLTAHDIGHGVYYPTPINEQEAYSGVTADTPEAKRAAAEVCSLPVHPALDQRDIERVAEVVQTYG</sequence>
<dbReference type="STRING" id="1705562.AMS69_18430"/>
<comment type="similarity">
    <text evidence="1">Belongs to the DegT/DnrJ/EryC1 family.</text>
</comment>
<proteinExistence type="inferred from homology"/>
<dbReference type="GO" id="GO:0000271">
    <property type="term" value="P:polysaccharide biosynthetic process"/>
    <property type="evidence" value="ECO:0007669"/>
    <property type="project" value="TreeGrafter"/>
</dbReference>
<evidence type="ECO:0000313" key="3">
    <source>
        <dbReference type="Proteomes" id="UP000037729"/>
    </source>
</evidence>
<reference evidence="2 3" key="1">
    <citation type="submission" date="2015-08" db="EMBL/GenBank/DDBJ databases">
        <title>Genomes of Isolates from Cabo Rojo, PR.</title>
        <authorList>
            <person name="Sanchez-Nieves R.L."/>
            <person name="Montalvo-Rodriguez R."/>
        </authorList>
    </citation>
    <scope>NUCLEOTIDE SEQUENCE [LARGE SCALE GENOMIC DNA]</scope>
    <source>
        <strain evidence="2 3">SL3</strain>
    </source>
</reference>
<evidence type="ECO:0000256" key="1">
    <source>
        <dbReference type="RuleBase" id="RU004508"/>
    </source>
</evidence>
<dbReference type="GO" id="GO:0008483">
    <property type="term" value="F:transaminase activity"/>
    <property type="evidence" value="ECO:0007669"/>
    <property type="project" value="UniProtKB-KW"/>
</dbReference>
<keyword evidence="3" id="KW-1185">Reference proteome</keyword>
<dbReference type="GO" id="GO:0030170">
    <property type="term" value="F:pyridoxal phosphate binding"/>
    <property type="evidence" value="ECO:0007669"/>
    <property type="project" value="TreeGrafter"/>
</dbReference>
<dbReference type="Pfam" id="PF01041">
    <property type="entry name" value="DegT_DnrJ_EryC1"/>
    <property type="match status" value="1"/>
</dbReference>
<dbReference type="PATRIC" id="fig|1705562.3.peg.732"/>
<dbReference type="Gene3D" id="3.40.640.10">
    <property type="entry name" value="Type I PLP-dependent aspartate aminotransferase-like (Major domain)"/>
    <property type="match status" value="1"/>
</dbReference>
<dbReference type="Gene3D" id="3.90.1150.10">
    <property type="entry name" value="Aspartate Aminotransferase, domain 1"/>
    <property type="match status" value="1"/>
</dbReference>
<dbReference type="InterPro" id="IPR015421">
    <property type="entry name" value="PyrdxlP-dep_Trfase_major"/>
</dbReference>
<accession>A0A0N0BMT0</accession>
<dbReference type="EMBL" id="LIUF01000010">
    <property type="protein sequence ID" value="KOX91470.1"/>
    <property type="molecule type" value="Genomic_DNA"/>
</dbReference>